<sequence length="123" mass="13100">MILDPSLARHIKNPRRTVRIWDLDSDGSWTYCGPGGANEWQAHKGPVKCVNWAHPEFGQLIATAGSDHAVTIWEERDGSFKSLATPERTSDGFLSTSEGGGGSGASAAATTSSWIQKATLSDA</sequence>
<evidence type="ECO:0000313" key="10">
    <source>
        <dbReference type="EMBL" id="EJK56310.1"/>
    </source>
</evidence>
<dbReference type="InterPro" id="IPR015943">
    <property type="entry name" value="WD40/YVTN_repeat-like_dom_sf"/>
</dbReference>
<dbReference type="AlphaFoldDB" id="K0RTH7"/>
<gene>
    <name evidence="10" type="ORF">THAOC_23838</name>
</gene>
<keyword evidence="11" id="KW-1185">Reference proteome</keyword>
<dbReference type="SUPFAM" id="SSF50978">
    <property type="entry name" value="WD40 repeat-like"/>
    <property type="match status" value="1"/>
</dbReference>
<comment type="caution">
    <text evidence="10">The sequence shown here is derived from an EMBL/GenBank/DDBJ whole genome shotgun (WGS) entry which is preliminary data.</text>
</comment>
<evidence type="ECO:0000256" key="9">
    <source>
        <dbReference type="SAM" id="MobiDB-lite"/>
    </source>
</evidence>
<dbReference type="InterPro" id="IPR036322">
    <property type="entry name" value="WD40_repeat_dom_sf"/>
</dbReference>
<evidence type="ECO:0000256" key="5">
    <source>
        <dbReference type="ARBA" id="ARBA00022737"/>
    </source>
</evidence>
<keyword evidence="5" id="KW-0677">Repeat</keyword>
<dbReference type="GO" id="GO:0034198">
    <property type="term" value="P:cellular response to amino acid starvation"/>
    <property type="evidence" value="ECO:0007669"/>
    <property type="project" value="TreeGrafter"/>
</dbReference>
<dbReference type="GO" id="GO:0035859">
    <property type="term" value="C:Seh1-associated complex"/>
    <property type="evidence" value="ECO:0007669"/>
    <property type="project" value="TreeGrafter"/>
</dbReference>
<dbReference type="Proteomes" id="UP000266841">
    <property type="component" value="Unassembled WGS sequence"/>
</dbReference>
<evidence type="ECO:0000256" key="6">
    <source>
        <dbReference type="ARBA" id="ARBA00022927"/>
    </source>
</evidence>
<dbReference type="OrthoDB" id="364224at2759"/>
<dbReference type="GO" id="GO:1904263">
    <property type="term" value="P:positive regulation of TORC1 signaling"/>
    <property type="evidence" value="ECO:0007669"/>
    <property type="project" value="TreeGrafter"/>
</dbReference>
<comment type="similarity">
    <text evidence="2">Belongs to the WD repeat SEC13 family.</text>
</comment>
<accession>K0RTH7</accession>
<evidence type="ECO:0000256" key="7">
    <source>
        <dbReference type="ARBA" id="ARBA00023242"/>
    </source>
</evidence>
<dbReference type="GO" id="GO:0031080">
    <property type="term" value="C:nuclear pore outer ring"/>
    <property type="evidence" value="ECO:0007669"/>
    <property type="project" value="TreeGrafter"/>
</dbReference>
<proteinExistence type="inferred from homology"/>
<evidence type="ECO:0000256" key="2">
    <source>
        <dbReference type="ARBA" id="ARBA00010102"/>
    </source>
</evidence>
<organism evidence="10 11">
    <name type="scientific">Thalassiosira oceanica</name>
    <name type="common">Marine diatom</name>
    <dbReference type="NCBI Taxonomy" id="159749"/>
    <lineage>
        <taxon>Eukaryota</taxon>
        <taxon>Sar</taxon>
        <taxon>Stramenopiles</taxon>
        <taxon>Ochrophyta</taxon>
        <taxon>Bacillariophyta</taxon>
        <taxon>Coscinodiscophyceae</taxon>
        <taxon>Thalassiosirophycidae</taxon>
        <taxon>Thalassiosirales</taxon>
        <taxon>Thalassiosiraceae</taxon>
        <taxon>Thalassiosira</taxon>
    </lineage>
</organism>
<dbReference type="EMBL" id="AGNL01031889">
    <property type="protein sequence ID" value="EJK56310.1"/>
    <property type="molecule type" value="Genomic_DNA"/>
</dbReference>
<keyword evidence="7" id="KW-0539">Nucleus</keyword>
<feature type="repeat" description="WD" evidence="8">
    <location>
        <begin position="40"/>
        <end position="83"/>
    </location>
</feature>
<dbReference type="InterPro" id="IPR001680">
    <property type="entry name" value="WD40_rpt"/>
</dbReference>
<evidence type="ECO:0000256" key="3">
    <source>
        <dbReference type="ARBA" id="ARBA00022448"/>
    </source>
</evidence>
<dbReference type="GO" id="GO:0015031">
    <property type="term" value="P:protein transport"/>
    <property type="evidence" value="ECO:0007669"/>
    <property type="project" value="UniProtKB-KW"/>
</dbReference>
<feature type="non-terminal residue" evidence="10">
    <location>
        <position position="123"/>
    </location>
</feature>
<evidence type="ECO:0000256" key="1">
    <source>
        <dbReference type="ARBA" id="ARBA00004259"/>
    </source>
</evidence>
<keyword evidence="3" id="KW-0813">Transport</keyword>
<evidence type="ECO:0000313" key="11">
    <source>
        <dbReference type="Proteomes" id="UP000266841"/>
    </source>
</evidence>
<name>K0RTH7_THAOC</name>
<dbReference type="PANTHER" id="PTHR11024">
    <property type="entry name" value="NUCLEAR PORE COMPLEX PROTEIN SEC13 / SEH1 FAMILY MEMBER"/>
    <property type="match status" value="1"/>
</dbReference>
<comment type="subcellular location">
    <subcellularLocation>
        <location evidence="1">Nucleus envelope</location>
    </subcellularLocation>
</comment>
<keyword evidence="6" id="KW-0653">Protein transport</keyword>
<dbReference type="InterPro" id="IPR037363">
    <property type="entry name" value="Sec13/Seh1_fam"/>
</dbReference>
<protein>
    <submittedName>
        <fullName evidence="10">Uncharacterized protein</fullName>
    </submittedName>
</protein>
<dbReference type="eggNOG" id="KOG2445">
    <property type="taxonomic scope" value="Eukaryota"/>
</dbReference>
<dbReference type="GO" id="GO:0005198">
    <property type="term" value="F:structural molecule activity"/>
    <property type="evidence" value="ECO:0007669"/>
    <property type="project" value="InterPro"/>
</dbReference>
<evidence type="ECO:0000256" key="8">
    <source>
        <dbReference type="PROSITE-ProRule" id="PRU00221"/>
    </source>
</evidence>
<dbReference type="PROSITE" id="PS50082">
    <property type="entry name" value="WD_REPEATS_2"/>
    <property type="match status" value="1"/>
</dbReference>
<dbReference type="PANTHER" id="PTHR11024:SF3">
    <property type="entry name" value="NUCLEOPORIN SEH1"/>
    <property type="match status" value="1"/>
</dbReference>
<dbReference type="Gene3D" id="2.130.10.10">
    <property type="entry name" value="YVTN repeat-like/Quinoprotein amine dehydrogenase"/>
    <property type="match status" value="1"/>
</dbReference>
<evidence type="ECO:0000256" key="4">
    <source>
        <dbReference type="ARBA" id="ARBA00022574"/>
    </source>
</evidence>
<keyword evidence="4 8" id="KW-0853">WD repeat</keyword>
<feature type="region of interest" description="Disordered" evidence="9">
    <location>
        <begin position="81"/>
        <end position="111"/>
    </location>
</feature>
<reference evidence="10 11" key="1">
    <citation type="journal article" date="2012" name="Genome Biol.">
        <title>Genome and low-iron response of an oceanic diatom adapted to chronic iron limitation.</title>
        <authorList>
            <person name="Lommer M."/>
            <person name="Specht M."/>
            <person name="Roy A.S."/>
            <person name="Kraemer L."/>
            <person name="Andreson R."/>
            <person name="Gutowska M.A."/>
            <person name="Wolf J."/>
            <person name="Bergner S.V."/>
            <person name="Schilhabel M.B."/>
            <person name="Klostermeier U.C."/>
            <person name="Beiko R.G."/>
            <person name="Rosenstiel P."/>
            <person name="Hippler M."/>
            <person name="Laroche J."/>
        </authorList>
    </citation>
    <scope>NUCLEOTIDE SEQUENCE [LARGE SCALE GENOMIC DNA]</scope>
    <source>
        <strain evidence="10 11">CCMP1005</strain>
    </source>
</reference>